<dbReference type="AlphaFoldDB" id="A0A1I8ITL1"/>
<dbReference type="PROSITE" id="PS51462">
    <property type="entry name" value="NUDIX"/>
    <property type="match status" value="1"/>
</dbReference>
<dbReference type="Proteomes" id="UP000095280">
    <property type="component" value="Unplaced"/>
</dbReference>
<evidence type="ECO:0000256" key="20">
    <source>
        <dbReference type="ARBA" id="ARBA00049032"/>
    </source>
</evidence>
<name>A0A1I8ITL1_9PLAT</name>
<dbReference type="PANTHER" id="PTHR43758:SF2">
    <property type="entry name" value="OXIDIZED PURINE NUCLEOSIDE TRIPHOSPHATE HYDROLASE"/>
    <property type="match status" value="1"/>
</dbReference>
<feature type="domain" description="Nudix hydrolase" evidence="24">
    <location>
        <begin position="22"/>
        <end position="152"/>
    </location>
</feature>
<feature type="transmembrane region" description="Helical" evidence="23">
    <location>
        <begin position="262"/>
        <end position="284"/>
    </location>
</feature>
<dbReference type="GO" id="GO:0008413">
    <property type="term" value="F:8-oxo-7,8-dihydroguanosine triphosphate pyrophosphatase activity"/>
    <property type="evidence" value="ECO:0007669"/>
    <property type="project" value="InterPro"/>
</dbReference>
<proteinExistence type="inferred from homology"/>
<comment type="catalytic activity">
    <reaction evidence="7">
        <text>8-oxo-dATP + H2O = 8-oxo-dAMP + diphosphate + H(+)</text>
        <dbReference type="Rhea" id="RHEA:65396"/>
        <dbReference type="ChEBI" id="CHEBI:15377"/>
        <dbReference type="ChEBI" id="CHEBI:15378"/>
        <dbReference type="ChEBI" id="CHEBI:33019"/>
        <dbReference type="ChEBI" id="CHEBI:71361"/>
        <dbReference type="ChEBI" id="CHEBI:172871"/>
    </reaction>
    <physiologicalReaction direction="left-to-right" evidence="7">
        <dbReference type="Rhea" id="RHEA:65397"/>
    </physiologicalReaction>
</comment>
<comment type="catalytic activity">
    <reaction evidence="18">
        <text>N(6)-methyl-ATP + H2O = N(6)-methyl-AMP + diphosphate + H(+)</text>
        <dbReference type="Rhea" id="RHEA:67608"/>
        <dbReference type="ChEBI" id="CHEBI:15377"/>
        <dbReference type="ChEBI" id="CHEBI:15378"/>
        <dbReference type="ChEBI" id="CHEBI:33019"/>
        <dbReference type="ChEBI" id="CHEBI:144842"/>
        <dbReference type="ChEBI" id="CHEBI:172873"/>
    </reaction>
    <physiologicalReaction direction="left-to-right" evidence="18">
        <dbReference type="Rhea" id="RHEA:67609"/>
    </physiologicalReaction>
</comment>
<evidence type="ECO:0000256" key="13">
    <source>
        <dbReference type="ARBA" id="ARBA00029673"/>
    </source>
</evidence>
<comment type="function">
    <text evidence="21">Oxidized purine nucleoside triphosphate hydrolase which is a prominent sanitizer of the oxidized nucleotide pool. Catalyzes the hydrolysis of 2-oxo-dATP (2-hydroxy-dATP) into 2-oxo-dAMP. Also has a significant hydrolase activity toward 2-oxo-ATP, 8-oxo-dGTP and 8-oxo-dATP. Through the hydrolysis of oxidized purine nucleoside triphosphates, prevents their incorporation into DNA and the subsequent transversions A:T to C:G and G:C to T:A. Also catalyzes the hydrolysis of methylated purine nucleoside triphosphate preventing their integration into DNA. Through this antimutagenic activity protects cells from oxidative stress.</text>
</comment>
<evidence type="ECO:0000256" key="21">
    <source>
        <dbReference type="ARBA" id="ARBA00053094"/>
    </source>
</evidence>
<evidence type="ECO:0000256" key="7">
    <source>
        <dbReference type="ARBA" id="ARBA00024448"/>
    </source>
</evidence>
<dbReference type="InterPro" id="IPR000086">
    <property type="entry name" value="NUDIX_hydrolase_dom"/>
</dbReference>
<evidence type="ECO:0000259" key="24">
    <source>
        <dbReference type="PROSITE" id="PS51462"/>
    </source>
</evidence>
<comment type="catalytic activity">
    <reaction evidence="20">
        <text>N(6)-methyl-dATP + H2O = N(6)-methyl-dAMP + diphosphate + H(+)</text>
        <dbReference type="Rhea" id="RHEA:67604"/>
        <dbReference type="ChEBI" id="CHEBI:15377"/>
        <dbReference type="ChEBI" id="CHEBI:15378"/>
        <dbReference type="ChEBI" id="CHEBI:33019"/>
        <dbReference type="ChEBI" id="CHEBI:169976"/>
        <dbReference type="ChEBI" id="CHEBI:172872"/>
    </reaction>
    <physiologicalReaction direction="left-to-right" evidence="20">
        <dbReference type="Rhea" id="RHEA:67605"/>
    </physiologicalReaction>
</comment>
<keyword evidence="23" id="KW-0812">Transmembrane</keyword>
<dbReference type="InterPro" id="IPR015797">
    <property type="entry name" value="NUDIX_hydrolase-like_dom_sf"/>
</dbReference>
<reference evidence="26" key="1">
    <citation type="submission" date="2016-11" db="UniProtKB">
        <authorList>
            <consortium name="WormBaseParasite"/>
        </authorList>
    </citation>
    <scope>IDENTIFICATION</scope>
</reference>
<sequence>LQAVIASIAKSALSAHCPQPHYVREYTLVLLRSQCGSQILLGYKKRGFGQGKWNGFGGKVEVGETPLAAAIRELHEESSLEVRPADIRLAGRMLFQFADETRVFRVHIYTGSRWTGQPVESDEMRPRWFNLADIPFDNMWPDDAYWLPKVLAGQSVIGYFLYAADKVTVLHHCLRDLVEPLRGDEESNEAADDEDEIEAAIVSNIGQPVCVCGANLPTPLPSPLGEQRRSPWQQSHSRDSGTSEPKLDAGSTDSTLWLVSRILYPLLVCLINFSLAIGAWLCLLHPLRLYRLLRWLRARQAGLRFRLVPLDGAHYRLAEKGRPDRLRPSLLLLHSVADDCTVWTEFVRLADSTLDHVIAVDLPGHGGSLVSSEEDFDFGPLADRIRKVLLAAGLPPNQRLHAVGCGAGAGVALALAVGWPSQSIRRRFYRPAAAGGLSILWWPMRSVWLSDRLPKLNFYRALLANLAEEPGQTDLLALAGRVRVPAHIVWGAQDEATYNADLLRDRLQNLVQFDLLDECGHCPETECP</sequence>
<dbReference type="GO" id="GO:0005737">
    <property type="term" value="C:cytoplasm"/>
    <property type="evidence" value="ECO:0007669"/>
    <property type="project" value="TreeGrafter"/>
</dbReference>
<dbReference type="InterPro" id="IPR000073">
    <property type="entry name" value="AB_hydrolase_1"/>
</dbReference>
<evidence type="ECO:0000256" key="11">
    <source>
        <dbReference type="ARBA" id="ARBA00026103"/>
    </source>
</evidence>
<evidence type="ECO:0000256" key="16">
    <source>
        <dbReference type="ARBA" id="ARBA00031927"/>
    </source>
</evidence>
<dbReference type="CDD" id="cd03427">
    <property type="entry name" value="NUDIX_MTH1_Nudt1"/>
    <property type="match status" value="1"/>
</dbReference>
<evidence type="ECO:0000256" key="4">
    <source>
        <dbReference type="ARBA" id="ARBA00022723"/>
    </source>
</evidence>
<dbReference type="InterPro" id="IPR029058">
    <property type="entry name" value="AB_hydrolase_fold"/>
</dbReference>
<dbReference type="GO" id="GO:0042262">
    <property type="term" value="P:DNA protection"/>
    <property type="evidence" value="ECO:0007669"/>
    <property type="project" value="InterPro"/>
</dbReference>
<evidence type="ECO:0000313" key="26">
    <source>
        <dbReference type="WBParaSite" id="maker-uti_cns_0016407-snap-gene-0.4-mRNA-1"/>
    </source>
</evidence>
<evidence type="ECO:0000256" key="3">
    <source>
        <dbReference type="ARBA" id="ARBA00011245"/>
    </source>
</evidence>
<keyword evidence="4" id="KW-0479">Metal-binding</keyword>
<evidence type="ECO:0000256" key="15">
    <source>
        <dbReference type="ARBA" id="ARBA00030682"/>
    </source>
</evidence>
<evidence type="ECO:0000256" key="18">
    <source>
        <dbReference type="ARBA" id="ARBA00048002"/>
    </source>
</evidence>
<evidence type="ECO:0000256" key="23">
    <source>
        <dbReference type="SAM" id="Phobius"/>
    </source>
</evidence>
<comment type="catalytic activity">
    <reaction evidence="10">
        <text>2-oxo-ATP + H2O = 2-oxo-AMP + diphosphate + H(+)</text>
        <dbReference type="Rhea" id="RHEA:67392"/>
        <dbReference type="ChEBI" id="CHEBI:15377"/>
        <dbReference type="ChEBI" id="CHEBI:15378"/>
        <dbReference type="ChEBI" id="CHEBI:33019"/>
        <dbReference type="ChEBI" id="CHEBI:71395"/>
        <dbReference type="ChEBI" id="CHEBI:172878"/>
    </reaction>
    <physiologicalReaction direction="left-to-right" evidence="10">
        <dbReference type="Rhea" id="RHEA:67393"/>
    </physiologicalReaction>
</comment>
<accession>A0A1I8ITL1</accession>
<comment type="similarity">
    <text evidence="2">Belongs to the Nudix hydrolase family.</text>
</comment>
<evidence type="ECO:0000256" key="2">
    <source>
        <dbReference type="ARBA" id="ARBA00005582"/>
    </source>
</evidence>
<dbReference type="GO" id="GO:0008828">
    <property type="term" value="F:dATP diphosphatase activity"/>
    <property type="evidence" value="ECO:0007669"/>
    <property type="project" value="UniProtKB-EC"/>
</dbReference>
<dbReference type="EC" id="3.6.1.56" evidence="11"/>
<evidence type="ECO:0000256" key="19">
    <source>
        <dbReference type="ARBA" id="ARBA00048894"/>
    </source>
</evidence>
<keyword evidence="6" id="KW-0460">Magnesium</keyword>
<dbReference type="Pfam" id="PF00293">
    <property type="entry name" value="NUDIX"/>
    <property type="match status" value="1"/>
</dbReference>
<feature type="compositionally biased region" description="Basic and acidic residues" evidence="22">
    <location>
        <begin position="236"/>
        <end position="247"/>
    </location>
</feature>
<evidence type="ECO:0000256" key="5">
    <source>
        <dbReference type="ARBA" id="ARBA00022801"/>
    </source>
</evidence>
<comment type="cofactor">
    <cofactor evidence="1">
        <name>Mg(2+)</name>
        <dbReference type="ChEBI" id="CHEBI:18420"/>
    </cofactor>
</comment>
<dbReference type="PRINTS" id="PR01403">
    <property type="entry name" value="8OXTPHPHTASE"/>
</dbReference>
<organism evidence="25 26">
    <name type="scientific">Macrostomum lignano</name>
    <dbReference type="NCBI Taxonomy" id="282301"/>
    <lineage>
        <taxon>Eukaryota</taxon>
        <taxon>Metazoa</taxon>
        <taxon>Spiralia</taxon>
        <taxon>Lophotrochozoa</taxon>
        <taxon>Platyhelminthes</taxon>
        <taxon>Rhabditophora</taxon>
        <taxon>Macrostomorpha</taxon>
        <taxon>Macrostomida</taxon>
        <taxon>Macrostomidae</taxon>
        <taxon>Macrostomum</taxon>
    </lineage>
</organism>
<evidence type="ECO:0000256" key="8">
    <source>
        <dbReference type="ARBA" id="ARBA00024459"/>
    </source>
</evidence>
<comment type="catalytic activity">
    <reaction evidence="19">
        <text>O(6)-methyl-dGTP + H2O = O(6)-methyl-dGMP + diphosphate + H(+)</text>
        <dbReference type="Rhea" id="RHEA:67600"/>
        <dbReference type="ChEBI" id="CHEBI:15377"/>
        <dbReference type="ChEBI" id="CHEBI:15378"/>
        <dbReference type="ChEBI" id="CHEBI:33019"/>
        <dbReference type="ChEBI" id="CHEBI:169974"/>
        <dbReference type="ChEBI" id="CHEBI:169975"/>
    </reaction>
    <physiologicalReaction direction="left-to-right" evidence="19">
        <dbReference type="Rhea" id="RHEA:67601"/>
    </physiologicalReaction>
</comment>
<evidence type="ECO:0000256" key="10">
    <source>
        <dbReference type="ARBA" id="ARBA00024596"/>
    </source>
</evidence>
<feature type="region of interest" description="Disordered" evidence="22">
    <location>
        <begin position="223"/>
        <end position="251"/>
    </location>
</feature>
<evidence type="ECO:0000256" key="1">
    <source>
        <dbReference type="ARBA" id="ARBA00001946"/>
    </source>
</evidence>
<dbReference type="InterPro" id="IPR003563">
    <property type="entry name" value="8ODP"/>
</dbReference>
<dbReference type="WBParaSite" id="maker-uti_cns_0016407-snap-gene-0.4-mRNA-1">
    <property type="protein sequence ID" value="maker-uti_cns_0016407-snap-gene-0.4-mRNA-1"/>
    <property type="gene ID" value="maker-uti_cns_0016407-snap-gene-0.4"/>
</dbReference>
<protein>
    <recommendedName>
        <fullName evidence="12">Oxidized purine nucleoside triphosphate hydrolase</fullName>
        <ecNumber evidence="11">3.6.1.56</ecNumber>
    </recommendedName>
    <alternativeName>
        <fullName evidence="16">2-hydroxy-dATP diphosphatase</fullName>
    </alternativeName>
    <alternativeName>
        <fullName evidence="15">7,8-dihydro-8-oxoguanine triphosphatase</fullName>
    </alternativeName>
    <alternativeName>
        <fullName evidence="14">8-oxo-dGTPase</fullName>
    </alternativeName>
    <alternativeName>
        <fullName evidence="17">Methylated purine nucleoside triphosphate hydrolase</fullName>
    </alternativeName>
    <alternativeName>
        <fullName evidence="13">Nucleoside diphosphate-linked moiety X motif 1</fullName>
    </alternativeName>
</protein>
<evidence type="ECO:0000256" key="12">
    <source>
        <dbReference type="ARBA" id="ARBA00026218"/>
    </source>
</evidence>
<evidence type="ECO:0000256" key="22">
    <source>
        <dbReference type="SAM" id="MobiDB-lite"/>
    </source>
</evidence>
<comment type="catalytic activity">
    <reaction evidence="9">
        <text>8-oxo-dGTP + H2O = 8-oxo-dGMP + diphosphate + H(+)</text>
        <dbReference type="Rhea" id="RHEA:31575"/>
        <dbReference type="ChEBI" id="CHEBI:15377"/>
        <dbReference type="ChEBI" id="CHEBI:15378"/>
        <dbReference type="ChEBI" id="CHEBI:33019"/>
        <dbReference type="ChEBI" id="CHEBI:63224"/>
        <dbReference type="ChEBI" id="CHEBI:77896"/>
    </reaction>
    <physiologicalReaction direction="left-to-right" evidence="9">
        <dbReference type="Rhea" id="RHEA:31576"/>
    </physiologicalReaction>
</comment>
<evidence type="ECO:0000256" key="17">
    <source>
        <dbReference type="ARBA" id="ARBA00032071"/>
    </source>
</evidence>
<comment type="subunit">
    <text evidence="3">Monomer.</text>
</comment>
<dbReference type="Pfam" id="PF12697">
    <property type="entry name" value="Abhydrolase_6"/>
    <property type="match status" value="1"/>
</dbReference>
<keyword evidence="23" id="KW-1133">Transmembrane helix</keyword>
<dbReference type="SUPFAM" id="SSF53474">
    <property type="entry name" value="alpha/beta-Hydrolases"/>
    <property type="match status" value="1"/>
</dbReference>
<comment type="catalytic activity">
    <reaction evidence="8">
        <text>2-oxo-dATP + H2O = 2-oxo-dAMP + diphosphate + H(+)</text>
        <dbReference type="Rhea" id="RHEA:31583"/>
        <dbReference type="ChEBI" id="CHEBI:15377"/>
        <dbReference type="ChEBI" id="CHEBI:15378"/>
        <dbReference type="ChEBI" id="CHEBI:33019"/>
        <dbReference type="ChEBI" id="CHEBI:63212"/>
        <dbReference type="ChEBI" id="CHEBI:77897"/>
        <dbReference type="EC" id="3.6.1.56"/>
    </reaction>
    <physiologicalReaction direction="left-to-right" evidence="8">
        <dbReference type="Rhea" id="RHEA:31584"/>
    </physiologicalReaction>
</comment>
<dbReference type="Gene3D" id="3.40.50.1820">
    <property type="entry name" value="alpha/beta hydrolase"/>
    <property type="match status" value="2"/>
</dbReference>
<evidence type="ECO:0000256" key="9">
    <source>
        <dbReference type="ARBA" id="ARBA00024486"/>
    </source>
</evidence>
<dbReference type="Gene3D" id="3.90.79.10">
    <property type="entry name" value="Nucleoside Triphosphate Pyrophosphohydrolase"/>
    <property type="match status" value="1"/>
</dbReference>
<evidence type="ECO:0000256" key="14">
    <source>
        <dbReference type="ARBA" id="ARBA00030634"/>
    </source>
</evidence>
<dbReference type="SUPFAM" id="SSF55811">
    <property type="entry name" value="Nudix"/>
    <property type="match status" value="1"/>
</dbReference>
<evidence type="ECO:0000256" key="6">
    <source>
        <dbReference type="ARBA" id="ARBA00022842"/>
    </source>
</evidence>
<evidence type="ECO:0000313" key="25">
    <source>
        <dbReference type="Proteomes" id="UP000095280"/>
    </source>
</evidence>
<keyword evidence="5" id="KW-0378">Hydrolase</keyword>
<keyword evidence="25" id="KW-1185">Reference proteome</keyword>
<dbReference type="GO" id="GO:0046872">
    <property type="term" value="F:metal ion binding"/>
    <property type="evidence" value="ECO:0007669"/>
    <property type="project" value="UniProtKB-KW"/>
</dbReference>
<dbReference type="PANTHER" id="PTHR43758">
    <property type="entry name" value="7,8-DIHYDRO-8-OXOGUANINE TRIPHOSPHATASE"/>
    <property type="match status" value="1"/>
</dbReference>
<keyword evidence="23" id="KW-0472">Membrane</keyword>